<dbReference type="PRINTS" id="PR01021">
    <property type="entry name" value="OMPADOMAIN"/>
</dbReference>
<evidence type="ECO:0000256" key="3">
    <source>
        <dbReference type="ARBA" id="ARBA00023237"/>
    </source>
</evidence>
<dbReference type="InterPro" id="IPR036737">
    <property type="entry name" value="OmpA-like_sf"/>
</dbReference>
<keyword evidence="3" id="KW-0998">Cell outer membrane</keyword>
<dbReference type="InterPro" id="IPR050330">
    <property type="entry name" value="Bact_OuterMem_StrucFunc"/>
</dbReference>
<dbReference type="InterPro" id="IPR011042">
    <property type="entry name" value="6-blade_b-propeller_TolB-like"/>
</dbReference>
<dbReference type="InterPro" id="IPR008969">
    <property type="entry name" value="CarboxyPept-like_regulatory"/>
</dbReference>
<dbReference type="SUPFAM" id="SSF103088">
    <property type="entry name" value="OmpA-like"/>
    <property type="match status" value="1"/>
</dbReference>
<evidence type="ECO:0000256" key="1">
    <source>
        <dbReference type="ARBA" id="ARBA00004442"/>
    </source>
</evidence>
<evidence type="ECO:0000256" key="4">
    <source>
        <dbReference type="PROSITE-ProRule" id="PRU00473"/>
    </source>
</evidence>
<reference evidence="7 8" key="1">
    <citation type="submission" date="2019-07" db="EMBL/GenBank/DDBJ databases">
        <title>Genome sequencing for Formosa sp. PS13.</title>
        <authorList>
            <person name="Park S.-J."/>
        </authorList>
    </citation>
    <scope>NUCLEOTIDE SEQUENCE [LARGE SCALE GENOMIC DNA]</scope>
    <source>
        <strain evidence="7 8">PS13</strain>
    </source>
</reference>
<dbReference type="PANTHER" id="PTHR30329:SF21">
    <property type="entry name" value="LIPOPROTEIN YIAD-RELATED"/>
    <property type="match status" value="1"/>
</dbReference>
<dbReference type="InterPro" id="IPR011990">
    <property type="entry name" value="TPR-like_helical_dom_sf"/>
</dbReference>
<organism evidence="7 8">
    <name type="scientific">Formosa sediminum</name>
    <dbReference type="NCBI Taxonomy" id="2594004"/>
    <lineage>
        <taxon>Bacteria</taxon>
        <taxon>Pseudomonadati</taxon>
        <taxon>Bacteroidota</taxon>
        <taxon>Flavobacteriia</taxon>
        <taxon>Flavobacteriales</taxon>
        <taxon>Flavobacteriaceae</taxon>
        <taxon>Formosa</taxon>
    </lineage>
</organism>
<comment type="subcellular location">
    <subcellularLocation>
        <location evidence="1">Cell outer membrane</location>
    </subcellularLocation>
</comment>
<sequence>MKTKLLFTILALSSTFIFAQKKVADKFFKNYAYVKAIDLYQEAVKKGDSSAHVLTRLGDCYYNNSNSEKAATWYAEAVKRYDDIDPIYYYKYAQSLRSLGKYEDAVIYLEKFNEVQEDEDRIDGTDFTNVALYDKLKSTEGIYVDIINLPINTKNSDFGAFEHDGTLYFASASKKTKDELYAWNDEPFLDIYQSDISEATDGEDALNYTYPIYVEGEDINTKYHEASVAITNDGKTMYFTRDNVNKNRKLKADREGTSHLKIYKATLIDSTWQDIKELDFNDKVFSTGHPALSPDNQTLYFTSDREGGYGQSDIWKVAILGEDSYGFPINLGAAVNTAGKEMFPFVDEDNNLYFSSDSYLNLGLLDIFKSDVLKGGTSVENIGAPFNSGLDDFAYSVNNKTGRGYFSSNRLGGKGSDDIYAFEICSQMITGTVRDNRTAIPLAFATVQLIDETGKVMEELMTGEDGTYTFKVSCNTTYNILGSKADYKDDLREVNTSLVNGNEVVTDLNLIPLIIEDEIVLNPIFFDFDKWDVRTDAAYELENIVSVMREHPNMKIKIESHTDSRGPDNYNLTLSDKRAKSTRDYILSRDIDPSRIESAIGYGETQLVNECANGVKCTKEQHQANRRSKFIILSDEETEE</sequence>
<dbReference type="Pfam" id="PF00691">
    <property type="entry name" value="OmpA"/>
    <property type="match status" value="1"/>
</dbReference>
<evidence type="ECO:0000256" key="2">
    <source>
        <dbReference type="ARBA" id="ARBA00023136"/>
    </source>
</evidence>
<evidence type="ECO:0000259" key="6">
    <source>
        <dbReference type="PROSITE" id="PS51123"/>
    </source>
</evidence>
<proteinExistence type="predicted"/>
<dbReference type="Proteomes" id="UP000319209">
    <property type="component" value="Chromosome"/>
</dbReference>
<dbReference type="RefSeq" id="WP_143382479.1">
    <property type="nucleotide sequence ID" value="NZ_CP041637.1"/>
</dbReference>
<dbReference type="GO" id="GO:0009279">
    <property type="term" value="C:cell outer membrane"/>
    <property type="evidence" value="ECO:0007669"/>
    <property type="project" value="UniProtKB-SubCell"/>
</dbReference>
<dbReference type="Gene3D" id="1.25.40.10">
    <property type="entry name" value="Tetratricopeptide repeat domain"/>
    <property type="match status" value="1"/>
</dbReference>
<dbReference type="InterPro" id="IPR006665">
    <property type="entry name" value="OmpA-like"/>
</dbReference>
<dbReference type="PANTHER" id="PTHR30329">
    <property type="entry name" value="STATOR ELEMENT OF FLAGELLAR MOTOR COMPLEX"/>
    <property type="match status" value="1"/>
</dbReference>
<dbReference type="SMART" id="SM00028">
    <property type="entry name" value="TPR"/>
    <property type="match status" value="3"/>
</dbReference>
<dbReference type="InterPro" id="IPR006664">
    <property type="entry name" value="OMP_bac"/>
</dbReference>
<feature type="chain" id="PRO_5021852116" evidence="5">
    <location>
        <begin position="20"/>
        <end position="640"/>
    </location>
</feature>
<protein>
    <submittedName>
        <fullName evidence="7">OmpA family protein</fullName>
    </submittedName>
</protein>
<evidence type="ECO:0000313" key="8">
    <source>
        <dbReference type="Proteomes" id="UP000319209"/>
    </source>
</evidence>
<evidence type="ECO:0000256" key="5">
    <source>
        <dbReference type="SAM" id="SignalP"/>
    </source>
</evidence>
<feature type="signal peptide" evidence="5">
    <location>
        <begin position="1"/>
        <end position="19"/>
    </location>
</feature>
<gene>
    <name evidence="7" type="ORF">FNB79_16875</name>
</gene>
<evidence type="ECO:0000313" key="7">
    <source>
        <dbReference type="EMBL" id="QDO95573.1"/>
    </source>
</evidence>
<dbReference type="KEGG" id="fop:FNB79_16875"/>
<feature type="domain" description="OmpA-like" evidence="6">
    <location>
        <begin position="513"/>
        <end position="636"/>
    </location>
</feature>
<dbReference type="Gene3D" id="2.60.40.1120">
    <property type="entry name" value="Carboxypeptidase-like, regulatory domain"/>
    <property type="match status" value="1"/>
</dbReference>
<dbReference type="SUPFAM" id="SSF82171">
    <property type="entry name" value="DPP6 N-terminal domain-like"/>
    <property type="match status" value="1"/>
</dbReference>
<keyword evidence="2 4" id="KW-0472">Membrane</keyword>
<dbReference type="Gene3D" id="2.120.10.30">
    <property type="entry name" value="TolB, C-terminal domain"/>
    <property type="match status" value="1"/>
</dbReference>
<dbReference type="Gene3D" id="3.30.1330.60">
    <property type="entry name" value="OmpA-like domain"/>
    <property type="match status" value="1"/>
</dbReference>
<keyword evidence="8" id="KW-1185">Reference proteome</keyword>
<dbReference type="InterPro" id="IPR011659">
    <property type="entry name" value="WD40"/>
</dbReference>
<dbReference type="Pfam" id="PF07676">
    <property type="entry name" value="PD40"/>
    <property type="match status" value="2"/>
</dbReference>
<name>A0A516GVM0_9FLAO</name>
<dbReference type="EMBL" id="CP041637">
    <property type="protein sequence ID" value="QDO95573.1"/>
    <property type="molecule type" value="Genomic_DNA"/>
</dbReference>
<dbReference type="OrthoDB" id="9809364at2"/>
<dbReference type="SUPFAM" id="SSF49464">
    <property type="entry name" value="Carboxypeptidase regulatory domain-like"/>
    <property type="match status" value="1"/>
</dbReference>
<dbReference type="Pfam" id="PF13181">
    <property type="entry name" value="TPR_8"/>
    <property type="match status" value="1"/>
</dbReference>
<keyword evidence="5" id="KW-0732">Signal</keyword>
<dbReference type="AlphaFoldDB" id="A0A516GVM0"/>
<dbReference type="PROSITE" id="PS51123">
    <property type="entry name" value="OMPA_2"/>
    <property type="match status" value="1"/>
</dbReference>
<accession>A0A516GVM0</accession>
<dbReference type="CDD" id="cd07185">
    <property type="entry name" value="OmpA_C-like"/>
    <property type="match status" value="1"/>
</dbReference>
<dbReference type="InterPro" id="IPR019734">
    <property type="entry name" value="TPR_rpt"/>
</dbReference>
<dbReference type="SUPFAM" id="SSF48452">
    <property type="entry name" value="TPR-like"/>
    <property type="match status" value="1"/>
</dbReference>